<dbReference type="Proteomes" id="UP000006556">
    <property type="component" value="Chromosome"/>
</dbReference>
<gene>
    <name evidence="2" type="ordered locus">PTH_2790</name>
</gene>
<protein>
    <recommendedName>
        <fullName evidence="1">Copper amine oxidase-like N-terminal domain-containing protein</fullName>
    </recommendedName>
</protein>
<dbReference type="InterPro" id="IPR036582">
    <property type="entry name" value="Mao_N_sf"/>
</dbReference>
<feature type="domain" description="Copper amine oxidase-like N-terminal" evidence="1">
    <location>
        <begin position="633"/>
        <end position="743"/>
    </location>
</feature>
<dbReference type="AlphaFoldDB" id="A5CYF4"/>
<dbReference type="SUPFAM" id="SSF55383">
    <property type="entry name" value="Copper amine oxidase, domain N"/>
    <property type="match status" value="2"/>
</dbReference>
<dbReference type="STRING" id="370438.PTH_2790"/>
<dbReference type="EMBL" id="AP009389">
    <property type="protein sequence ID" value="BAF60971.1"/>
    <property type="molecule type" value="Genomic_DNA"/>
</dbReference>
<organism evidence="2 3">
    <name type="scientific">Pelotomaculum thermopropionicum (strain DSM 13744 / JCM 10971 / SI)</name>
    <dbReference type="NCBI Taxonomy" id="370438"/>
    <lineage>
        <taxon>Bacteria</taxon>
        <taxon>Bacillati</taxon>
        <taxon>Bacillota</taxon>
        <taxon>Clostridia</taxon>
        <taxon>Eubacteriales</taxon>
        <taxon>Desulfotomaculaceae</taxon>
        <taxon>Pelotomaculum</taxon>
    </lineage>
</organism>
<proteinExistence type="predicted"/>
<evidence type="ECO:0000313" key="2">
    <source>
        <dbReference type="EMBL" id="BAF60971.1"/>
    </source>
</evidence>
<dbReference type="Pfam" id="PF07833">
    <property type="entry name" value="Cu_amine_oxidN1"/>
    <property type="match status" value="1"/>
</dbReference>
<dbReference type="InterPro" id="IPR012854">
    <property type="entry name" value="Cu_amine_oxidase-like_N"/>
</dbReference>
<dbReference type="HOGENOM" id="CLU_009282_0_0_9"/>
<dbReference type="Gene3D" id="3.30.457.10">
    <property type="entry name" value="Copper amine oxidase-like, N-terminal domain"/>
    <property type="match status" value="2"/>
</dbReference>
<accession>A5CYF4</accession>
<name>A5CYF4_PELTS</name>
<keyword evidence="3" id="KW-1185">Reference proteome</keyword>
<reference evidence="3" key="1">
    <citation type="journal article" date="2008" name="Genome Res.">
        <title>The genome of Pelotomaculum thermopropionicum reveals niche-associated evolution in anaerobic microbiota.</title>
        <authorList>
            <person name="Kosaka T."/>
            <person name="Kato S."/>
            <person name="Shimoyama T."/>
            <person name="Ishii S."/>
            <person name="Abe T."/>
            <person name="Watanabe K."/>
        </authorList>
    </citation>
    <scope>NUCLEOTIDE SEQUENCE [LARGE SCALE GENOMIC DNA]</scope>
    <source>
        <strain evidence="3">DSM 13744 / JCM 10971 / SI</strain>
    </source>
</reference>
<dbReference type="eggNOG" id="COG4987">
    <property type="taxonomic scope" value="Bacteria"/>
</dbReference>
<dbReference type="KEGG" id="pth:PTH_2790"/>
<evidence type="ECO:0000313" key="3">
    <source>
        <dbReference type="Proteomes" id="UP000006556"/>
    </source>
</evidence>
<evidence type="ECO:0000259" key="1">
    <source>
        <dbReference type="Pfam" id="PF07833"/>
    </source>
</evidence>
<sequence length="745" mass="77787">MKTRRKIIHILVTLSFLLTLLVPMVGPAGAISTNRVSKIASLSDEFAGDTGVTLTIKEDSDFTDDFVDGDIFQLILPEGVNWNAPTVSGKAYGSIISDQILEVTISGATTGQDTIIVTMDVEIDGATGDIAVEVDPLDSGVTGGKYVFARVSGDKTTAKALSVETIGDPGVGGDIRIEETALNSLGNDRQYIKLKLPTHFAWNVSEGGTYDPDSIVTFSSGFSGLSLNDGAKNAVANGEYDVEIVDDQTLKIWFNPANASRTQRGIITVRTPINPDKDANYGEVEVSISGDVADDADVVVAKYADFGVEVSVDEVKEIKAGKFGEELDTITIEENVPGTLVAGRDITLVFPSWVKITDAGISVSGGGLGASVGTVDGESNELDITINTASSGSTGKIKVDLEISVEGNKSGDIEMEIDGSKAGIPAGTKLVVGKAVSLVTASASAVKDVKIGVQGQEIGDITITELVKEAISDTPNGTINHNVTLTLPEGVWFTSKPKVEVAEGNLDIDEDNITLGTTSGGTADGVLNIPIKGSSTKPSTIKVSGIKLTVDRTAPTGDLMVKVGGGAIIENQKANKGWLNGAALTSGSTSDVDEGEFDTGTAVKVKVANIVTPAPGETTGTSVFKIGETSYTLNGVAKTMDVAPYIKNGRTYLPVRFVANAAGVADANIIWNDTEQSVILIKGDRVVKLAIGSNTMYINGVAFTMDVAPELVDPGRTMLPIRWVAQALGCTVDWDEATQSVTVTQ</sequence>